<reference evidence="1 2" key="1">
    <citation type="journal article" date="2014" name="Curr. Biol.">
        <title>The genome of the clonal raider ant Cerapachys biroi.</title>
        <authorList>
            <person name="Oxley P.R."/>
            <person name="Ji L."/>
            <person name="Fetter-Pruneda I."/>
            <person name="McKenzie S.K."/>
            <person name="Li C."/>
            <person name="Hu H."/>
            <person name="Zhang G."/>
            <person name="Kronauer D.J."/>
        </authorList>
    </citation>
    <scope>NUCLEOTIDE SEQUENCE [LARGE SCALE GENOMIC DNA]</scope>
</reference>
<protein>
    <submittedName>
        <fullName evidence="1">Uncharacterized protein</fullName>
    </submittedName>
</protein>
<name>A0A026WRG7_OOCBI</name>
<sequence length="85" mass="9333">MVETAKSGKDKTKNGKDVDTVDEKFYDTRKVPDSQICKGRFYVVSATGSVSSLLAEIRQVLLADYKLNVDTVCRPVGRSVSNLSC</sequence>
<evidence type="ECO:0000313" key="1">
    <source>
        <dbReference type="EMBL" id="EZA58620.1"/>
    </source>
</evidence>
<accession>A0A026WRG7</accession>
<dbReference type="AlphaFoldDB" id="A0A026WRG7"/>
<keyword evidence="2" id="KW-1185">Reference proteome</keyword>
<dbReference type="Proteomes" id="UP000053097">
    <property type="component" value="Unassembled WGS sequence"/>
</dbReference>
<evidence type="ECO:0000313" key="2">
    <source>
        <dbReference type="Proteomes" id="UP000053097"/>
    </source>
</evidence>
<dbReference type="EMBL" id="KK107119">
    <property type="protein sequence ID" value="EZA58620.1"/>
    <property type="molecule type" value="Genomic_DNA"/>
</dbReference>
<proteinExistence type="predicted"/>
<gene>
    <name evidence="1" type="ORF">X777_14789</name>
</gene>
<organism evidence="1 2">
    <name type="scientific">Ooceraea biroi</name>
    <name type="common">Clonal raider ant</name>
    <name type="synonym">Cerapachys biroi</name>
    <dbReference type="NCBI Taxonomy" id="2015173"/>
    <lineage>
        <taxon>Eukaryota</taxon>
        <taxon>Metazoa</taxon>
        <taxon>Ecdysozoa</taxon>
        <taxon>Arthropoda</taxon>
        <taxon>Hexapoda</taxon>
        <taxon>Insecta</taxon>
        <taxon>Pterygota</taxon>
        <taxon>Neoptera</taxon>
        <taxon>Endopterygota</taxon>
        <taxon>Hymenoptera</taxon>
        <taxon>Apocrita</taxon>
        <taxon>Aculeata</taxon>
        <taxon>Formicoidea</taxon>
        <taxon>Formicidae</taxon>
        <taxon>Dorylinae</taxon>
        <taxon>Ooceraea</taxon>
    </lineage>
</organism>